<evidence type="ECO:0000259" key="10">
    <source>
        <dbReference type="PROSITE" id="PS50103"/>
    </source>
</evidence>
<keyword evidence="13" id="KW-1185">Reference proteome</keyword>
<dbReference type="Proteomes" id="UP000447434">
    <property type="component" value="Chromosome 10"/>
</dbReference>
<evidence type="ECO:0000313" key="13">
    <source>
        <dbReference type="Proteomes" id="UP000447434"/>
    </source>
</evidence>
<dbReference type="InterPro" id="IPR034365">
    <property type="entry name" value="AtC3H46-like_RRM"/>
</dbReference>
<accession>A0A6A4PXG7</accession>
<evidence type="ECO:0000256" key="2">
    <source>
        <dbReference type="ARBA" id="ARBA00022771"/>
    </source>
</evidence>
<feature type="domain" description="RRM" evidence="9">
    <location>
        <begin position="323"/>
        <end position="398"/>
    </location>
</feature>
<evidence type="ECO:0000313" key="12">
    <source>
        <dbReference type="EMBL" id="KAE9606387.1"/>
    </source>
</evidence>
<dbReference type="InterPro" id="IPR056276">
    <property type="entry name" value="AtC3H46-like_PABC-like"/>
</dbReference>
<organism evidence="12 13">
    <name type="scientific">Lupinus albus</name>
    <name type="common">White lupine</name>
    <name type="synonym">Lupinus termis</name>
    <dbReference type="NCBI Taxonomy" id="3870"/>
    <lineage>
        <taxon>Eukaryota</taxon>
        <taxon>Viridiplantae</taxon>
        <taxon>Streptophyta</taxon>
        <taxon>Embryophyta</taxon>
        <taxon>Tracheophyta</taxon>
        <taxon>Spermatophyta</taxon>
        <taxon>Magnoliopsida</taxon>
        <taxon>eudicotyledons</taxon>
        <taxon>Gunneridae</taxon>
        <taxon>Pentapetalae</taxon>
        <taxon>rosids</taxon>
        <taxon>fabids</taxon>
        <taxon>Fabales</taxon>
        <taxon>Fabaceae</taxon>
        <taxon>Papilionoideae</taxon>
        <taxon>50 kb inversion clade</taxon>
        <taxon>genistoids sensu lato</taxon>
        <taxon>core genistoids</taxon>
        <taxon>Genisteae</taxon>
        <taxon>Lupinus</taxon>
    </lineage>
</organism>
<keyword evidence="1 7" id="KW-0479">Metal-binding</keyword>
<keyword evidence="4 6" id="KW-0694">RNA-binding</keyword>
<gene>
    <name evidence="12" type="ORF">Lalb_Chr10g0107321</name>
</gene>
<keyword evidence="5" id="KW-0238">DNA-binding</keyword>
<dbReference type="Pfam" id="PF23182">
    <property type="entry name" value="PABC_AtC3H46"/>
    <property type="match status" value="1"/>
</dbReference>
<dbReference type="PANTHER" id="PTHR24009">
    <property type="entry name" value="RNA-BINDING (RRM/RBD/RNP MOTIFS)"/>
    <property type="match status" value="1"/>
</dbReference>
<dbReference type="InterPro" id="IPR035979">
    <property type="entry name" value="RBD_domain_sf"/>
</dbReference>
<evidence type="ECO:0000256" key="3">
    <source>
        <dbReference type="ARBA" id="ARBA00022833"/>
    </source>
</evidence>
<reference evidence="13" key="1">
    <citation type="journal article" date="2020" name="Nat. Commun.">
        <title>Genome sequence of the cluster root forming white lupin.</title>
        <authorList>
            <person name="Hufnagel B."/>
            <person name="Marques A."/>
            <person name="Soriano A."/>
            <person name="Marques L."/>
            <person name="Divol F."/>
            <person name="Doumas P."/>
            <person name="Sallet E."/>
            <person name="Mancinotti D."/>
            <person name="Carrere S."/>
            <person name="Marande W."/>
            <person name="Arribat S."/>
            <person name="Keller J."/>
            <person name="Huneau C."/>
            <person name="Blein T."/>
            <person name="Aime D."/>
            <person name="Laguerre M."/>
            <person name="Taylor J."/>
            <person name="Schubert V."/>
            <person name="Nelson M."/>
            <person name="Geu-Flores F."/>
            <person name="Crespi M."/>
            <person name="Gallardo-Guerrero K."/>
            <person name="Delaux P.-M."/>
            <person name="Salse J."/>
            <person name="Berges H."/>
            <person name="Guyot R."/>
            <person name="Gouzy J."/>
            <person name="Peret B."/>
        </authorList>
    </citation>
    <scope>NUCLEOTIDE SEQUENCE [LARGE SCALE GENOMIC DNA]</scope>
    <source>
        <strain evidence="13">cv. Amiga</strain>
    </source>
</reference>
<protein>
    <submittedName>
        <fullName evidence="12">Putative transcription factor C3H family</fullName>
    </submittedName>
</protein>
<dbReference type="PROSITE" id="PS50103">
    <property type="entry name" value="ZF_C3H1"/>
    <property type="match status" value="1"/>
</dbReference>
<dbReference type="CDD" id="cd12458">
    <property type="entry name" value="RRM_AtC3H46_like"/>
    <property type="match status" value="1"/>
</dbReference>
<name>A0A6A4PXG7_LUPAL</name>
<keyword evidence="3 7" id="KW-0862">Zinc</keyword>
<dbReference type="SUPFAM" id="SSF54928">
    <property type="entry name" value="RNA-binding domain, RBD"/>
    <property type="match status" value="1"/>
</dbReference>
<dbReference type="PROSITE" id="PS50102">
    <property type="entry name" value="RRM"/>
    <property type="match status" value="1"/>
</dbReference>
<evidence type="ECO:0000256" key="7">
    <source>
        <dbReference type="PROSITE-ProRule" id="PRU00723"/>
    </source>
</evidence>
<feature type="compositionally biased region" description="Polar residues" evidence="8">
    <location>
        <begin position="496"/>
        <end position="510"/>
    </location>
</feature>
<dbReference type="Pfam" id="PF00076">
    <property type="entry name" value="RRM_1"/>
    <property type="match status" value="1"/>
</dbReference>
<dbReference type="InterPro" id="IPR000504">
    <property type="entry name" value="RRM_dom"/>
</dbReference>
<dbReference type="GO" id="GO:0003723">
    <property type="term" value="F:RNA binding"/>
    <property type="evidence" value="ECO:0007669"/>
    <property type="project" value="UniProtKB-UniRule"/>
</dbReference>
<evidence type="ECO:0000256" key="4">
    <source>
        <dbReference type="ARBA" id="ARBA00022884"/>
    </source>
</evidence>
<evidence type="ECO:0000256" key="8">
    <source>
        <dbReference type="SAM" id="MobiDB-lite"/>
    </source>
</evidence>
<dbReference type="PROSITE" id="PS51644">
    <property type="entry name" value="HTH_OST"/>
    <property type="match status" value="1"/>
</dbReference>
<dbReference type="GO" id="GO:0008270">
    <property type="term" value="F:zinc ion binding"/>
    <property type="evidence" value="ECO:0007669"/>
    <property type="project" value="UniProtKB-KW"/>
</dbReference>
<keyword evidence="2 7" id="KW-0863">Zinc-finger</keyword>
<proteinExistence type="predicted"/>
<dbReference type="EMBL" id="WOCE01000010">
    <property type="protein sequence ID" value="KAE9606387.1"/>
    <property type="molecule type" value="Genomic_DNA"/>
</dbReference>
<evidence type="ECO:0000256" key="1">
    <source>
        <dbReference type="ARBA" id="ARBA00022723"/>
    </source>
</evidence>
<dbReference type="FunFam" id="3.30.70.330:FF:000678">
    <property type="entry name" value="zinc finger CCCH domain-containing protein 53-like isoform X2"/>
    <property type="match status" value="1"/>
</dbReference>
<dbReference type="InterPro" id="IPR012677">
    <property type="entry name" value="Nucleotide-bd_a/b_plait_sf"/>
</dbReference>
<dbReference type="OrthoDB" id="1914176at2759"/>
<dbReference type="InterPro" id="IPR000571">
    <property type="entry name" value="Znf_CCCH"/>
</dbReference>
<feature type="domain" description="HTH OST-type" evidence="11">
    <location>
        <begin position="221"/>
        <end position="305"/>
    </location>
</feature>
<evidence type="ECO:0000259" key="9">
    <source>
        <dbReference type="PROSITE" id="PS50102"/>
    </source>
</evidence>
<dbReference type="SMART" id="SM00360">
    <property type="entry name" value="RRM"/>
    <property type="match status" value="1"/>
</dbReference>
<evidence type="ECO:0000256" key="5">
    <source>
        <dbReference type="ARBA" id="ARBA00023125"/>
    </source>
</evidence>
<dbReference type="Gene3D" id="3.30.70.330">
    <property type="match status" value="1"/>
</dbReference>
<dbReference type="AlphaFoldDB" id="A0A6A4PXG7"/>
<feature type="region of interest" description="Disordered" evidence="8">
    <location>
        <begin position="486"/>
        <end position="516"/>
    </location>
</feature>
<feature type="domain" description="C3H1-type" evidence="10">
    <location>
        <begin position="170"/>
        <end position="197"/>
    </location>
</feature>
<evidence type="ECO:0000259" key="11">
    <source>
        <dbReference type="PROSITE" id="PS51644"/>
    </source>
</evidence>
<evidence type="ECO:0000256" key="6">
    <source>
        <dbReference type="PROSITE-ProRule" id="PRU00176"/>
    </source>
</evidence>
<dbReference type="PANTHER" id="PTHR24009:SF0">
    <property type="entry name" value="ZINC FINGER CCCH DOMAIN-CONTAINING PROTEIN 18"/>
    <property type="match status" value="1"/>
</dbReference>
<comment type="caution">
    <text evidence="12">The sequence shown here is derived from an EMBL/GenBank/DDBJ whole genome shotgun (WGS) entry which is preliminary data.</text>
</comment>
<dbReference type="InterPro" id="IPR025605">
    <property type="entry name" value="OST-HTH/LOTUS_dom"/>
</dbReference>
<sequence length="527" mass="59662">MDISDYTRVVFDKIHKFEPEYAVKIIRYLQLQDNVEQEMAKLASCHDHFIREVAFKAKVVIQGLAARPVIFPISPPLNNEQGLSHLLAISPITPTSPPSFQVPSPFWNARSVRNTNPDTVKKQPQLFSLENCIEPVNTEIRGTAHDYFRLDAPAANFGVKVGRRHSRLSEFPVKTCYYFNNGYCKHGTSCRYYHGLLVSESFPHMYGSDANNEGQMFLPGSLAQLEKEIVELLKPRRGSPLSIALLPLAYEGKYNKALQADGYLTESQRHGKSGFSLTKLLARLKNSIQLIDKPHGQHAVVLAEDAPKYMQKGDFGQSISASRQIYLTFPAESTFTEEDVSNYFNTFGWVEDVRIPCQQRRMFGFVTFVDPETVKTILEKGNPHYVNRSRVLVKPYREKAKVVDRKFPDRIEHPICYSPHYVDMDPEYPLISRSCGNHSSLATQVMEEDHKALQQRRCLAELKFAKISLSSSPQFSLSMDGSRVSDDAFNFKPKQTDSNSSDGNSQQLNLPDSPFAFPMESGIEAVM</sequence>
<feature type="zinc finger region" description="C3H1-type" evidence="7">
    <location>
        <begin position="170"/>
        <end position="197"/>
    </location>
</feature>
<dbReference type="GO" id="GO:0003677">
    <property type="term" value="F:DNA binding"/>
    <property type="evidence" value="ECO:0007669"/>
    <property type="project" value="UniProtKB-KW"/>
</dbReference>